<dbReference type="AlphaFoldDB" id="A0A1J1IEI6"/>
<name>A0A1J1IEI6_9DIPT</name>
<gene>
    <name evidence="1" type="ORF">CLUMA_CG012432</name>
</gene>
<keyword evidence="2" id="KW-1185">Reference proteome</keyword>
<sequence length="70" mass="8105">MFLAKSMLALRRDLINLSVKENFVFLCSLQSHLEQSFILNSVKKGKLLIRHLSETSAKDEIIFFISNLTY</sequence>
<evidence type="ECO:0000313" key="2">
    <source>
        <dbReference type="Proteomes" id="UP000183832"/>
    </source>
</evidence>
<proteinExistence type="predicted"/>
<accession>A0A1J1IEI6</accession>
<dbReference type="EMBL" id="CVRI01000048">
    <property type="protein sequence ID" value="CRK98669.1"/>
    <property type="molecule type" value="Genomic_DNA"/>
</dbReference>
<evidence type="ECO:0000313" key="1">
    <source>
        <dbReference type="EMBL" id="CRK98669.1"/>
    </source>
</evidence>
<organism evidence="1 2">
    <name type="scientific">Clunio marinus</name>
    <dbReference type="NCBI Taxonomy" id="568069"/>
    <lineage>
        <taxon>Eukaryota</taxon>
        <taxon>Metazoa</taxon>
        <taxon>Ecdysozoa</taxon>
        <taxon>Arthropoda</taxon>
        <taxon>Hexapoda</taxon>
        <taxon>Insecta</taxon>
        <taxon>Pterygota</taxon>
        <taxon>Neoptera</taxon>
        <taxon>Endopterygota</taxon>
        <taxon>Diptera</taxon>
        <taxon>Nematocera</taxon>
        <taxon>Chironomoidea</taxon>
        <taxon>Chironomidae</taxon>
        <taxon>Clunio</taxon>
    </lineage>
</organism>
<protein>
    <submittedName>
        <fullName evidence="1">CLUMA_CG012432, isoform A</fullName>
    </submittedName>
</protein>
<dbReference type="Proteomes" id="UP000183832">
    <property type="component" value="Unassembled WGS sequence"/>
</dbReference>
<reference evidence="1 2" key="1">
    <citation type="submission" date="2015-04" db="EMBL/GenBank/DDBJ databases">
        <authorList>
            <person name="Syromyatnikov M.Y."/>
            <person name="Popov V.N."/>
        </authorList>
    </citation>
    <scope>NUCLEOTIDE SEQUENCE [LARGE SCALE GENOMIC DNA]</scope>
</reference>